<dbReference type="PROSITE" id="PS01081">
    <property type="entry name" value="HTH_TETR_1"/>
    <property type="match status" value="1"/>
</dbReference>
<evidence type="ECO:0000256" key="2">
    <source>
        <dbReference type="ARBA" id="ARBA00023015"/>
    </source>
</evidence>
<reference evidence="8 9" key="1">
    <citation type="journal article" date="2014" name="Microbiology">
        <title>Unravelling the complete genome sequence of Advenella mimigardefordensis strain DPN7T and novel insights in the catabolism of the xenobiotic polythioester precursor 3,3'-dithiodipropionate.</title>
        <authorList>
            <person name="Wubbeler J.H."/>
            <person name="Hiessl S."/>
            <person name="Schuldes J."/>
            <person name="Thurmer A."/>
            <person name="Daniel R."/>
            <person name="Steinbuchel A."/>
        </authorList>
    </citation>
    <scope>NUCLEOTIDE SEQUENCE [LARGE SCALE GENOMIC DNA]</scope>
    <source>
        <strain evidence="9">DSM 17166 / LMG 22922 / DPN7</strain>
    </source>
</reference>
<dbReference type="AlphaFoldDB" id="W0PHY3"/>
<organism evidence="8 9">
    <name type="scientific">Advenella mimigardefordensis (strain DSM 17166 / LMG 22922 / DPN7)</name>
    <dbReference type="NCBI Taxonomy" id="1247726"/>
    <lineage>
        <taxon>Bacteria</taxon>
        <taxon>Pseudomonadati</taxon>
        <taxon>Pseudomonadota</taxon>
        <taxon>Betaproteobacteria</taxon>
        <taxon>Burkholderiales</taxon>
        <taxon>Alcaligenaceae</taxon>
    </lineage>
</organism>
<dbReference type="Gene3D" id="1.10.10.60">
    <property type="entry name" value="Homeodomain-like"/>
    <property type="match status" value="1"/>
</dbReference>
<dbReference type="EMBL" id="CP003915">
    <property type="protein sequence ID" value="AHG65402.1"/>
    <property type="molecule type" value="Genomic_DNA"/>
</dbReference>
<dbReference type="Pfam" id="PF00440">
    <property type="entry name" value="TetR_N"/>
    <property type="match status" value="1"/>
</dbReference>
<evidence type="ECO:0000256" key="3">
    <source>
        <dbReference type="ARBA" id="ARBA00023125"/>
    </source>
</evidence>
<dbReference type="PANTHER" id="PTHR47506:SF10">
    <property type="entry name" value="TRANSCRIPTIONAL REGULATORY PROTEIN"/>
    <property type="match status" value="1"/>
</dbReference>
<evidence type="ECO:0000313" key="9">
    <source>
        <dbReference type="Proteomes" id="UP000019095"/>
    </source>
</evidence>
<gene>
    <name evidence="8" type="ORF">MIM_c33410</name>
</gene>
<evidence type="ECO:0000259" key="7">
    <source>
        <dbReference type="PROSITE" id="PS50977"/>
    </source>
</evidence>
<evidence type="ECO:0000256" key="4">
    <source>
        <dbReference type="ARBA" id="ARBA00023163"/>
    </source>
</evidence>
<dbReference type="InterPro" id="IPR036271">
    <property type="entry name" value="Tet_transcr_reg_TetR-rel_C_sf"/>
</dbReference>
<dbReference type="PATRIC" id="fig|1247726.3.peg.3695"/>
<dbReference type="HOGENOM" id="CLU_069356_28_0_4"/>
<keyword evidence="1" id="KW-0678">Repressor</keyword>
<dbReference type="eggNOG" id="COG1309">
    <property type="taxonomic scope" value="Bacteria"/>
</dbReference>
<dbReference type="InterPro" id="IPR023772">
    <property type="entry name" value="DNA-bd_HTH_TetR-type_CS"/>
</dbReference>
<feature type="domain" description="HTH tetR-type" evidence="7">
    <location>
        <begin position="20"/>
        <end position="80"/>
    </location>
</feature>
<proteinExistence type="predicted"/>
<dbReference type="InterPro" id="IPR009057">
    <property type="entry name" value="Homeodomain-like_sf"/>
</dbReference>
<dbReference type="PRINTS" id="PR00455">
    <property type="entry name" value="HTHTETR"/>
</dbReference>
<dbReference type="Proteomes" id="UP000019095">
    <property type="component" value="Chromosome"/>
</dbReference>
<dbReference type="Gene3D" id="1.10.357.10">
    <property type="entry name" value="Tetracycline Repressor, domain 2"/>
    <property type="match status" value="1"/>
</dbReference>
<evidence type="ECO:0000256" key="5">
    <source>
        <dbReference type="PROSITE-ProRule" id="PRU00335"/>
    </source>
</evidence>
<dbReference type="InterPro" id="IPR001647">
    <property type="entry name" value="HTH_TetR"/>
</dbReference>
<dbReference type="STRING" id="1247726.MIM_c33410"/>
<keyword evidence="4" id="KW-0804">Transcription</keyword>
<name>W0PHY3_ADVMD</name>
<dbReference type="SUPFAM" id="SSF48498">
    <property type="entry name" value="Tetracyclin repressor-like, C-terminal domain"/>
    <property type="match status" value="1"/>
</dbReference>
<dbReference type="KEGG" id="amim:MIM_c33410"/>
<protein>
    <submittedName>
        <fullName evidence="8">Transcriptional regulator, TetR family</fullName>
    </submittedName>
</protein>
<dbReference type="SUPFAM" id="SSF46689">
    <property type="entry name" value="Homeodomain-like"/>
    <property type="match status" value="1"/>
</dbReference>
<feature type="region of interest" description="Disordered" evidence="6">
    <location>
        <begin position="1"/>
        <end position="22"/>
    </location>
</feature>
<evidence type="ECO:0000256" key="1">
    <source>
        <dbReference type="ARBA" id="ARBA00022491"/>
    </source>
</evidence>
<evidence type="ECO:0000256" key="6">
    <source>
        <dbReference type="SAM" id="MobiDB-lite"/>
    </source>
</evidence>
<feature type="DNA-binding region" description="H-T-H motif" evidence="5">
    <location>
        <begin position="43"/>
        <end position="62"/>
    </location>
</feature>
<dbReference type="PROSITE" id="PS50977">
    <property type="entry name" value="HTH_TETR_2"/>
    <property type="match status" value="1"/>
</dbReference>
<keyword evidence="9" id="KW-1185">Reference proteome</keyword>
<keyword evidence="2" id="KW-0805">Transcription regulation</keyword>
<keyword evidence="3 5" id="KW-0238">DNA-binding</keyword>
<evidence type="ECO:0000313" key="8">
    <source>
        <dbReference type="EMBL" id="AHG65402.1"/>
    </source>
</evidence>
<dbReference type="OrthoDB" id="270177at2"/>
<dbReference type="PANTHER" id="PTHR47506">
    <property type="entry name" value="TRANSCRIPTIONAL REGULATORY PROTEIN"/>
    <property type="match status" value="1"/>
</dbReference>
<sequence length="207" mass="22835">MLKSQPNRDRTSRPPGRPRQFDLDDVLDKATSVFRKRGYHAASISELTEATGLTEGSLYKAFKGKEALFISCFDRYCTLRQSELTAILAAENQGARKLSAALRYYVLSSTGSEGKLGCLIVGSVSSLELFDAKVSAKIRDALYRNESTLVSLIELGMSDGSLRKDIAPRTTAKMLWCMLLGIRVAGKSGVKRNDLDIAIEQAMYLLR</sequence>
<feature type="compositionally biased region" description="Basic and acidic residues" evidence="6">
    <location>
        <begin position="1"/>
        <end position="12"/>
    </location>
</feature>
<dbReference type="RefSeq" id="WP_025374078.1">
    <property type="nucleotide sequence ID" value="NZ_CP003915.1"/>
</dbReference>
<accession>W0PHY3</accession>
<dbReference type="GO" id="GO:0003677">
    <property type="term" value="F:DNA binding"/>
    <property type="evidence" value="ECO:0007669"/>
    <property type="project" value="UniProtKB-UniRule"/>
</dbReference>